<name>A0A8J6BCI0_ELECQ</name>
<comment type="caution">
    <text evidence="1">The sequence shown here is derived from an EMBL/GenBank/DDBJ whole genome shotgun (WGS) entry which is preliminary data.</text>
</comment>
<protein>
    <submittedName>
        <fullName evidence="1">Uncharacterized protein</fullName>
    </submittedName>
</protein>
<dbReference type="EMBL" id="WNTK01011476">
    <property type="protein sequence ID" value="KAG9462409.1"/>
    <property type="molecule type" value="Genomic_DNA"/>
</dbReference>
<evidence type="ECO:0000313" key="2">
    <source>
        <dbReference type="Proteomes" id="UP000770717"/>
    </source>
</evidence>
<dbReference type="AlphaFoldDB" id="A0A8J6BCI0"/>
<proteinExistence type="predicted"/>
<keyword evidence="2" id="KW-1185">Reference proteome</keyword>
<reference evidence="1" key="1">
    <citation type="thesis" date="2020" institute="ProQuest LLC" country="789 East Eisenhower Parkway, Ann Arbor, MI, USA">
        <title>Comparative Genomics and Chromosome Evolution.</title>
        <authorList>
            <person name="Mudd A.B."/>
        </authorList>
    </citation>
    <scope>NUCLEOTIDE SEQUENCE</scope>
    <source>
        <strain evidence="1">HN-11 Male</strain>
        <tissue evidence="1">Kidney and liver</tissue>
    </source>
</reference>
<dbReference type="Proteomes" id="UP000770717">
    <property type="component" value="Unassembled WGS sequence"/>
</dbReference>
<gene>
    <name evidence="1" type="ORF">GDO78_014183</name>
</gene>
<accession>A0A8J6BCI0</accession>
<organism evidence="1 2">
    <name type="scientific">Eleutherodactylus coqui</name>
    <name type="common">Puerto Rican coqui</name>
    <dbReference type="NCBI Taxonomy" id="57060"/>
    <lineage>
        <taxon>Eukaryota</taxon>
        <taxon>Metazoa</taxon>
        <taxon>Chordata</taxon>
        <taxon>Craniata</taxon>
        <taxon>Vertebrata</taxon>
        <taxon>Euteleostomi</taxon>
        <taxon>Amphibia</taxon>
        <taxon>Batrachia</taxon>
        <taxon>Anura</taxon>
        <taxon>Neobatrachia</taxon>
        <taxon>Hyloidea</taxon>
        <taxon>Eleutherodactylidae</taxon>
        <taxon>Eleutherodactylinae</taxon>
        <taxon>Eleutherodactylus</taxon>
        <taxon>Eleutherodactylus</taxon>
    </lineage>
</organism>
<sequence>MPSCYCHSPGYKQIMGEILVLSPDVFIHSSWSPVNSLFCRVNDSNFDNLSGYSSPPTPFISLVALLWTPSSTAKSFLSTSDQNCTLYSM</sequence>
<evidence type="ECO:0000313" key="1">
    <source>
        <dbReference type="EMBL" id="KAG9462409.1"/>
    </source>
</evidence>